<sequence>MRNAQKVFVVNTAIITLAIIVLLLLRLLLLLLLLLLASSSCYYCCTAAPATFALASPNRPYPTRSLDSRLKIHRNLAGIVILSTVQKGSSRYQDLVPSPTFIVSSFFEVTPFPNSYNPPHGLHQFTSFIA</sequence>
<evidence type="ECO:0000313" key="2">
    <source>
        <dbReference type="Proteomes" id="UP000295252"/>
    </source>
</evidence>
<evidence type="ECO:0000313" key="1">
    <source>
        <dbReference type="EMBL" id="CDP07082.1"/>
    </source>
</evidence>
<reference evidence="2" key="1">
    <citation type="journal article" date="2014" name="Science">
        <title>The coffee genome provides insight into the convergent evolution of caffeine biosynthesis.</title>
        <authorList>
            <person name="Denoeud F."/>
            <person name="Carretero-Paulet L."/>
            <person name="Dereeper A."/>
            <person name="Droc G."/>
            <person name="Guyot R."/>
            <person name="Pietrella M."/>
            <person name="Zheng C."/>
            <person name="Alberti A."/>
            <person name="Anthony F."/>
            <person name="Aprea G."/>
            <person name="Aury J.M."/>
            <person name="Bento P."/>
            <person name="Bernard M."/>
            <person name="Bocs S."/>
            <person name="Campa C."/>
            <person name="Cenci A."/>
            <person name="Combes M.C."/>
            <person name="Crouzillat D."/>
            <person name="Da Silva C."/>
            <person name="Daddiego L."/>
            <person name="De Bellis F."/>
            <person name="Dussert S."/>
            <person name="Garsmeur O."/>
            <person name="Gayraud T."/>
            <person name="Guignon V."/>
            <person name="Jahn K."/>
            <person name="Jamilloux V."/>
            <person name="Joet T."/>
            <person name="Labadie K."/>
            <person name="Lan T."/>
            <person name="Leclercq J."/>
            <person name="Lepelley M."/>
            <person name="Leroy T."/>
            <person name="Li L.T."/>
            <person name="Librado P."/>
            <person name="Lopez L."/>
            <person name="Munoz A."/>
            <person name="Noel B."/>
            <person name="Pallavicini A."/>
            <person name="Perrotta G."/>
            <person name="Poncet V."/>
            <person name="Pot D."/>
            <person name="Priyono X."/>
            <person name="Rigoreau M."/>
            <person name="Rouard M."/>
            <person name="Rozas J."/>
            <person name="Tranchant-Dubreuil C."/>
            <person name="VanBuren R."/>
            <person name="Zhang Q."/>
            <person name="Andrade A.C."/>
            <person name="Argout X."/>
            <person name="Bertrand B."/>
            <person name="de Kochko A."/>
            <person name="Graziosi G."/>
            <person name="Henry R.J."/>
            <person name="Jayarama X."/>
            <person name="Ming R."/>
            <person name="Nagai C."/>
            <person name="Rounsley S."/>
            <person name="Sankoff D."/>
            <person name="Giuliano G."/>
            <person name="Albert V.A."/>
            <person name="Wincker P."/>
            <person name="Lashermes P."/>
        </authorList>
    </citation>
    <scope>NUCLEOTIDE SEQUENCE [LARGE SCALE GENOMIC DNA]</scope>
    <source>
        <strain evidence="2">cv. DH200-94</strain>
    </source>
</reference>
<gene>
    <name evidence="1" type="ORF">GSCOC_T00024195001</name>
</gene>
<protein>
    <submittedName>
        <fullName evidence="1">Uncharacterized protein</fullName>
    </submittedName>
</protein>
<proteinExistence type="predicted"/>
<dbReference type="InParanoid" id="A0A068UFM7"/>
<dbReference type="Gramene" id="CDP07082">
    <property type="protein sequence ID" value="CDP07082"/>
    <property type="gene ID" value="GSCOC_T00024195001"/>
</dbReference>
<name>A0A068UFM7_COFCA</name>
<dbReference type="EMBL" id="HG739108">
    <property type="protein sequence ID" value="CDP07082.1"/>
    <property type="molecule type" value="Genomic_DNA"/>
</dbReference>
<dbReference type="Proteomes" id="UP000295252">
    <property type="component" value="Chromosome I"/>
</dbReference>
<accession>A0A068UFM7</accession>
<dbReference type="AlphaFoldDB" id="A0A068UFM7"/>
<keyword evidence="2" id="KW-1185">Reference proteome</keyword>
<organism evidence="1 2">
    <name type="scientific">Coffea canephora</name>
    <name type="common">Robusta coffee</name>
    <dbReference type="NCBI Taxonomy" id="49390"/>
    <lineage>
        <taxon>Eukaryota</taxon>
        <taxon>Viridiplantae</taxon>
        <taxon>Streptophyta</taxon>
        <taxon>Embryophyta</taxon>
        <taxon>Tracheophyta</taxon>
        <taxon>Spermatophyta</taxon>
        <taxon>Magnoliopsida</taxon>
        <taxon>eudicotyledons</taxon>
        <taxon>Gunneridae</taxon>
        <taxon>Pentapetalae</taxon>
        <taxon>asterids</taxon>
        <taxon>lamiids</taxon>
        <taxon>Gentianales</taxon>
        <taxon>Rubiaceae</taxon>
        <taxon>Ixoroideae</taxon>
        <taxon>Gardenieae complex</taxon>
        <taxon>Bertiereae - Coffeeae clade</taxon>
        <taxon>Coffeeae</taxon>
        <taxon>Coffea</taxon>
    </lineage>
</organism>